<protein>
    <submittedName>
        <fullName evidence="1">Uncharacterized protein</fullName>
    </submittedName>
</protein>
<gene>
    <name evidence="1" type="ORF">AABB24_015882</name>
</gene>
<dbReference type="EMBL" id="JBJKTR010000009">
    <property type="protein sequence ID" value="KAL3359034.1"/>
    <property type="molecule type" value="Genomic_DNA"/>
</dbReference>
<evidence type="ECO:0000313" key="1">
    <source>
        <dbReference type="EMBL" id="KAL3359034.1"/>
    </source>
</evidence>
<proteinExistence type="predicted"/>
<organism evidence="1 2">
    <name type="scientific">Solanum stoloniferum</name>
    <dbReference type="NCBI Taxonomy" id="62892"/>
    <lineage>
        <taxon>Eukaryota</taxon>
        <taxon>Viridiplantae</taxon>
        <taxon>Streptophyta</taxon>
        <taxon>Embryophyta</taxon>
        <taxon>Tracheophyta</taxon>
        <taxon>Spermatophyta</taxon>
        <taxon>Magnoliopsida</taxon>
        <taxon>eudicotyledons</taxon>
        <taxon>Gunneridae</taxon>
        <taxon>Pentapetalae</taxon>
        <taxon>asterids</taxon>
        <taxon>lamiids</taxon>
        <taxon>Solanales</taxon>
        <taxon>Solanaceae</taxon>
        <taxon>Solanoideae</taxon>
        <taxon>Solaneae</taxon>
        <taxon>Solanum</taxon>
    </lineage>
</organism>
<dbReference type="AlphaFoldDB" id="A0ABD2TRY7"/>
<accession>A0ABD2TRY7</accession>
<comment type="caution">
    <text evidence="1">The sequence shown here is derived from an EMBL/GenBank/DDBJ whole genome shotgun (WGS) entry which is preliminary data.</text>
</comment>
<evidence type="ECO:0000313" key="2">
    <source>
        <dbReference type="Proteomes" id="UP001627284"/>
    </source>
</evidence>
<sequence length="103" mass="12315">MVVYVPFRDRKSKLKLHDNEEETEQVVLELFMCVVVLYQGSSFREISDPKMFCHELTDCWTDCRRSNTINWIMKLIRMRITCYLKIFSSLSNLQSRSNCHILC</sequence>
<reference evidence="1 2" key="1">
    <citation type="submission" date="2024-05" db="EMBL/GenBank/DDBJ databases">
        <title>De novo assembly of an allotetraploid wild potato.</title>
        <authorList>
            <person name="Hosaka A.J."/>
        </authorList>
    </citation>
    <scope>NUCLEOTIDE SEQUENCE [LARGE SCALE GENOMIC DNA]</scope>
    <source>
        <tissue evidence="1">Young leaves</tissue>
    </source>
</reference>
<dbReference type="Proteomes" id="UP001627284">
    <property type="component" value="Unassembled WGS sequence"/>
</dbReference>
<name>A0ABD2TRY7_9SOLN</name>
<keyword evidence="2" id="KW-1185">Reference proteome</keyword>